<dbReference type="GO" id="GO:0005634">
    <property type="term" value="C:nucleus"/>
    <property type="evidence" value="ECO:0007669"/>
    <property type="project" value="UniProtKB-SubCell"/>
</dbReference>
<dbReference type="FunFam" id="3.30.160.60:FF:001289">
    <property type="entry name" value="Zinc finger protein 574"/>
    <property type="match status" value="1"/>
</dbReference>
<evidence type="ECO:0000256" key="3">
    <source>
        <dbReference type="ARBA" id="ARBA00022723"/>
    </source>
</evidence>
<feature type="domain" description="C2H2-type" evidence="14">
    <location>
        <begin position="388"/>
        <end position="415"/>
    </location>
</feature>
<gene>
    <name evidence="16" type="ORF">pipiens_014113</name>
</gene>
<feature type="binding site" evidence="12">
    <location>
        <position position="658"/>
    </location>
    <ligand>
        <name>Zn(2+)</name>
        <dbReference type="ChEBI" id="CHEBI:29105"/>
    </ligand>
</feature>
<dbReference type="PROSITE" id="PS50157">
    <property type="entry name" value="ZINC_FINGER_C2H2_2"/>
    <property type="match status" value="10"/>
</dbReference>
<dbReference type="SMART" id="SM00355">
    <property type="entry name" value="ZnF_C2H2"/>
    <property type="match status" value="17"/>
</dbReference>
<feature type="region of interest" description="Disordered" evidence="13">
    <location>
        <begin position="120"/>
        <end position="165"/>
    </location>
</feature>
<feature type="domain" description="C2H2-type" evidence="14">
    <location>
        <begin position="500"/>
        <end position="527"/>
    </location>
</feature>
<dbReference type="InterPro" id="IPR036236">
    <property type="entry name" value="Znf_C2H2_sf"/>
</dbReference>
<evidence type="ECO:0000256" key="5">
    <source>
        <dbReference type="ARBA" id="ARBA00022771"/>
    </source>
</evidence>
<dbReference type="Gene3D" id="3.30.160.60">
    <property type="entry name" value="Classic Zinc Finger"/>
    <property type="match status" value="9"/>
</dbReference>
<feature type="compositionally biased region" description="Acidic residues" evidence="13">
    <location>
        <begin position="121"/>
        <end position="134"/>
    </location>
</feature>
<feature type="domain" description="C2H2-type" evidence="14">
    <location>
        <begin position="444"/>
        <end position="471"/>
    </location>
</feature>
<feature type="compositionally biased region" description="Acidic residues" evidence="13">
    <location>
        <begin position="150"/>
        <end position="159"/>
    </location>
</feature>
<sequence length="1119" mass="127638">MNICRVCMDQDGDDLMPIFSKLEDAFIANIIVECTSIQILEDDGLPTVICGACVDALKYFIGFIKKARESDRKLRKIFKPEGREGGKVGEGDGDGGEDWMPELQLAAVFADDMVEVKAELESDGEGLTAEESEEEKPKRRRGRRKKVESESEDGSSEEEVVVRRGRRGRKKSRADDFEEDSGGEDILDEKELAIYDVIEKGEDSWVCCACYFIFDSEEEVKEHGEKVHSKKRIVNSRKTFVCKICFRRYSTAYALRIHQRKTKEANKVYACTKCSARFVDQDRWRRRSHAHNHPRDKEASSSKVIVAQIPERVHEEYGRICCAQACYQSFATDELLIAHAHTAHKVNKVEQSLDNKDKPVECPVCFKRFNDEVALSRHQTRNYKPLSHQCSVCGLKVRGGEALITHERSHRNEKPFECVECRKNFSSKGSLKAHMMVHSGEKPFVCSICGWGFRRKRNLQVHVLSHSDNQPFQCEVCQKSFKAKVHLQYHMRTHTGEKPYPCRYCEKAFADHTNRQRHEMSHTGIKPYKCSYCDKTFIRKRFQVDHESSHTGVKPYRCEMCNRTFSQKSALRRHLESHPLAPENAVALAAPSPMAPLSHHGSMSSPPPPPPALIMGEPGPSSAALDYFQHPRNLSINMHHPKKNGTMSGRGIRTCRVCRKRSAEHPRLAFISLNFRGADVASESLAGMFTFVTGIPVSAHSDHMPRDICTYCMQQLRACYKFRKLCMESDQILRNGTAPPPEGEKPSGSGGGGELAVCSLDKYDESFYQIVQDKLCYMELNFVALRCCGCREAFASEEQLQQHSREVHRKGQLKLEPHQCSICFATFSYEAALELHQSTALENLFCCRFCRRIFETKLVLFGHLRVQHQRQECDLERSVDNTNPVQQEFAMGHSIFDAEPDEQEPTPSGGPFLQVAQVQSLAGLGWSDTFTLGYCELTPELTMNQLHQSQYKVVEQTETFSIIEFTWHRCCACTHMFATKTDLDIHCTEEHRKQYVPHDSSYGVMKPFMCEQCWRRFKKKSLLGLHQKFNRKKIYSCNQCLHVFLGGPAFEKHLPGCRSGGEYTNQPPQPHQLWAEQFVTGDQQDGDDGGETSYNDGQIMLVDVKEEQDDDDDVYILND</sequence>
<dbReference type="Gene3D" id="3.40.1800.20">
    <property type="match status" value="1"/>
</dbReference>
<keyword evidence="3 12" id="KW-0479">Metal-binding</keyword>
<dbReference type="PANTHER" id="PTHR24409">
    <property type="entry name" value="ZINC FINGER PROTEIN 142"/>
    <property type="match status" value="1"/>
</dbReference>
<dbReference type="AlphaFoldDB" id="A0ABD1CWB4"/>
<feature type="domain" description="ZAD" evidence="15">
    <location>
        <begin position="2"/>
        <end position="77"/>
    </location>
</feature>
<dbReference type="PROSITE" id="PS00028">
    <property type="entry name" value="ZINC_FINGER_C2H2_1"/>
    <property type="match status" value="11"/>
</dbReference>
<dbReference type="FunFam" id="3.30.160.60:FF:001064">
    <property type="entry name" value="Zinc finger protein 425"/>
    <property type="match status" value="1"/>
</dbReference>
<evidence type="ECO:0000313" key="16">
    <source>
        <dbReference type="EMBL" id="KAL1380535.1"/>
    </source>
</evidence>
<evidence type="ECO:0000256" key="13">
    <source>
        <dbReference type="SAM" id="MobiDB-lite"/>
    </source>
</evidence>
<evidence type="ECO:0000256" key="4">
    <source>
        <dbReference type="ARBA" id="ARBA00022737"/>
    </source>
</evidence>
<feature type="domain" description="ZAD" evidence="15">
    <location>
        <begin position="653"/>
        <end position="736"/>
    </location>
</feature>
<feature type="domain" description="C2H2-type" evidence="14">
    <location>
        <begin position="556"/>
        <end position="578"/>
    </location>
</feature>
<feature type="binding site" evidence="12">
    <location>
        <position position="712"/>
    </location>
    <ligand>
        <name>Zn(2+)</name>
        <dbReference type="ChEBI" id="CHEBI:29105"/>
    </ligand>
</feature>
<feature type="binding site" evidence="12">
    <location>
        <position position="4"/>
    </location>
    <ligand>
        <name>Zn(2+)</name>
        <dbReference type="ChEBI" id="CHEBI:29105"/>
    </ligand>
</feature>
<dbReference type="InterPro" id="IPR013087">
    <property type="entry name" value="Znf_C2H2_type"/>
</dbReference>
<evidence type="ECO:0000256" key="12">
    <source>
        <dbReference type="PROSITE-ProRule" id="PRU01263"/>
    </source>
</evidence>
<dbReference type="EMBL" id="JBEHCU010009072">
    <property type="protein sequence ID" value="KAL1380535.1"/>
    <property type="molecule type" value="Genomic_DNA"/>
</dbReference>
<keyword evidence="6 12" id="KW-0862">Zinc</keyword>
<comment type="caution">
    <text evidence="16">The sequence shown here is derived from an EMBL/GenBank/DDBJ whole genome shotgun (WGS) entry which is preliminary data.</text>
</comment>
<evidence type="ECO:0000256" key="2">
    <source>
        <dbReference type="ARBA" id="ARBA00006991"/>
    </source>
</evidence>
<keyword evidence="4" id="KW-0677">Repeat</keyword>
<feature type="binding site" evidence="12">
    <location>
        <position position="53"/>
    </location>
    <ligand>
        <name>Zn(2+)</name>
        <dbReference type="ChEBI" id="CHEBI:29105"/>
    </ligand>
</feature>
<dbReference type="Pfam" id="PF07776">
    <property type="entry name" value="zf-AD"/>
    <property type="match status" value="2"/>
</dbReference>
<evidence type="ECO:0000313" key="17">
    <source>
        <dbReference type="Proteomes" id="UP001562425"/>
    </source>
</evidence>
<feature type="domain" description="C2H2-type" evidence="14">
    <location>
        <begin position="845"/>
        <end position="873"/>
    </location>
</feature>
<protein>
    <submittedName>
        <fullName evidence="16">Uncharacterized protein</fullName>
    </submittedName>
</protein>
<evidence type="ECO:0000259" key="15">
    <source>
        <dbReference type="PROSITE" id="PS51915"/>
    </source>
</evidence>
<feature type="binding site" evidence="12">
    <location>
        <position position="7"/>
    </location>
    <ligand>
        <name>Zn(2+)</name>
        <dbReference type="ChEBI" id="CHEBI:29105"/>
    </ligand>
</feature>
<dbReference type="Proteomes" id="UP001562425">
    <property type="component" value="Unassembled WGS sequence"/>
</dbReference>
<dbReference type="GO" id="GO:0008270">
    <property type="term" value="F:zinc ion binding"/>
    <property type="evidence" value="ECO:0007669"/>
    <property type="project" value="UniProtKB-UniRule"/>
</dbReference>
<accession>A0ABD1CWB4</accession>
<evidence type="ECO:0000256" key="8">
    <source>
        <dbReference type="ARBA" id="ARBA00023125"/>
    </source>
</evidence>
<dbReference type="GO" id="GO:0006357">
    <property type="term" value="P:regulation of transcription by RNA polymerase II"/>
    <property type="evidence" value="ECO:0007669"/>
    <property type="project" value="UniProtKB-ARBA"/>
</dbReference>
<feature type="domain" description="C2H2-type" evidence="14">
    <location>
        <begin position="416"/>
        <end position="443"/>
    </location>
</feature>
<comment type="similarity">
    <text evidence="2">Belongs to the krueppel C2H2-type zinc-finger protein family.</text>
</comment>
<evidence type="ECO:0000256" key="6">
    <source>
        <dbReference type="ARBA" id="ARBA00022833"/>
    </source>
</evidence>
<keyword evidence="7" id="KW-0805">Transcription regulation</keyword>
<evidence type="ECO:0000256" key="1">
    <source>
        <dbReference type="ARBA" id="ARBA00004123"/>
    </source>
</evidence>
<feature type="binding site" evidence="12">
    <location>
        <position position="50"/>
    </location>
    <ligand>
        <name>Zn(2+)</name>
        <dbReference type="ChEBI" id="CHEBI:29105"/>
    </ligand>
</feature>
<dbReference type="PANTHER" id="PTHR24409:SF295">
    <property type="entry name" value="AZ2-RELATED"/>
    <property type="match status" value="1"/>
</dbReference>
<dbReference type="FunFam" id="3.30.160.60:FF:000065">
    <property type="entry name" value="B-cell CLL/lymphoma 6, member B"/>
    <property type="match status" value="1"/>
</dbReference>
<reference evidence="16 17" key="1">
    <citation type="submission" date="2024-05" db="EMBL/GenBank/DDBJ databases">
        <title>Culex pipiens pipiens assembly and annotation.</title>
        <authorList>
            <person name="Alout H."/>
            <person name="Durand T."/>
        </authorList>
    </citation>
    <scope>NUCLEOTIDE SEQUENCE [LARGE SCALE GENOMIC DNA]</scope>
    <source>
        <strain evidence="16">HA-2024</strain>
        <tissue evidence="16">Whole body</tissue>
    </source>
</reference>
<dbReference type="PROSITE" id="PS51915">
    <property type="entry name" value="ZAD"/>
    <property type="match status" value="2"/>
</dbReference>
<feature type="binding site" evidence="12">
    <location>
        <position position="655"/>
    </location>
    <ligand>
        <name>Zn(2+)</name>
        <dbReference type="ChEBI" id="CHEBI:29105"/>
    </ligand>
</feature>
<dbReference type="SUPFAM" id="SSF57716">
    <property type="entry name" value="Glucocorticoid receptor-like (DNA-binding domain)"/>
    <property type="match status" value="2"/>
</dbReference>
<dbReference type="FunFam" id="3.30.160.60:FF:000325">
    <property type="entry name" value="ZFP90 zinc finger protein"/>
    <property type="match status" value="1"/>
</dbReference>
<evidence type="ECO:0000256" key="10">
    <source>
        <dbReference type="ARBA" id="ARBA00023242"/>
    </source>
</evidence>
<feature type="binding site" evidence="12">
    <location>
        <position position="709"/>
    </location>
    <ligand>
        <name>Zn(2+)</name>
        <dbReference type="ChEBI" id="CHEBI:29105"/>
    </ligand>
</feature>
<name>A0ABD1CWB4_CULPP</name>
<feature type="domain" description="C2H2-type" evidence="14">
    <location>
        <begin position="472"/>
        <end position="499"/>
    </location>
</feature>
<dbReference type="InterPro" id="IPR012934">
    <property type="entry name" value="Znf_AD"/>
</dbReference>
<proteinExistence type="inferred from homology"/>
<keyword evidence="17" id="KW-1185">Reference proteome</keyword>
<dbReference type="SMART" id="SM00868">
    <property type="entry name" value="zf-AD"/>
    <property type="match status" value="4"/>
</dbReference>
<organism evidence="16 17">
    <name type="scientific">Culex pipiens pipiens</name>
    <name type="common">Northern house mosquito</name>
    <dbReference type="NCBI Taxonomy" id="38569"/>
    <lineage>
        <taxon>Eukaryota</taxon>
        <taxon>Metazoa</taxon>
        <taxon>Ecdysozoa</taxon>
        <taxon>Arthropoda</taxon>
        <taxon>Hexapoda</taxon>
        <taxon>Insecta</taxon>
        <taxon>Pterygota</taxon>
        <taxon>Neoptera</taxon>
        <taxon>Endopterygota</taxon>
        <taxon>Diptera</taxon>
        <taxon>Nematocera</taxon>
        <taxon>Culicoidea</taxon>
        <taxon>Culicidae</taxon>
        <taxon>Culicinae</taxon>
        <taxon>Culicini</taxon>
        <taxon>Culex</taxon>
        <taxon>Culex</taxon>
    </lineage>
</organism>
<evidence type="ECO:0000256" key="9">
    <source>
        <dbReference type="ARBA" id="ARBA00023163"/>
    </source>
</evidence>
<keyword evidence="5 11" id="KW-0863">Zinc-finger</keyword>
<evidence type="ECO:0000256" key="11">
    <source>
        <dbReference type="PROSITE-ProRule" id="PRU00042"/>
    </source>
</evidence>
<dbReference type="FunFam" id="3.30.160.60:FF:000072">
    <property type="entry name" value="zinc finger protein 143 isoform X1"/>
    <property type="match status" value="1"/>
</dbReference>
<evidence type="ECO:0000256" key="7">
    <source>
        <dbReference type="ARBA" id="ARBA00023015"/>
    </source>
</evidence>
<dbReference type="GO" id="GO:0003677">
    <property type="term" value="F:DNA binding"/>
    <property type="evidence" value="ECO:0007669"/>
    <property type="project" value="UniProtKB-KW"/>
</dbReference>
<dbReference type="SUPFAM" id="SSF57667">
    <property type="entry name" value="beta-beta-alpha zinc fingers"/>
    <property type="match status" value="7"/>
</dbReference>
<keyword evidence="9" id="KW-0804">Transcription</keyword>
<evidence type="ECO:0000259" key="14">
    <source>
        <dbReference type="PROSITE" id="PS50157"/>
    </source>
</evidence>
<feature type="domain" description="C2H2-type" evidence="14">
    <location>
        <begin position="785"/>
        <end position="813"/>
    </location>
</feature>
<dbReference type="FunFam" id="3.30.160.60:FF:000770">
    <property type="entry name" value="zinc finger protein 16"/>
    <property type="match status" value="1"/>
</dbReference>
<dbReference type="Pfam" id="PF00096">
    <property type="entry name" value="zf-C2H2"/>
    <property type="match status" value="5"/>
</dbReference>
<comment type="subcellular location">
    <subcellularLocation>
        <location evidence="1">Nucleus</location>
    </subcellularLocation>
</comment>
<keyword evidence="8" id="KW-0238">DNA-binding</keyword>
<keyword evidence="10" id="KW-0539">Nucleus</keyword>
<feature type="domain" description="C2H2-type" evidence="14">
    <location>
        <begin position="1008"/>
        <end position="1030"/>
    </location>
</feature>
<feature type="domain" description="C2H2-type" evidence="14">
    <location>
        <begin position="528"/>
        <end position="555"/>
    </location>
</feature>